<dbReference type="EMBL" id="VTWT01000004">
    <property type="protein sequence ID" value="KAA9338806.1"/>
    <property type="molecule type" value="Genomic_DNA"/>
</dbReference>
<dbReference type="RefSeq" id="WP_150903439.1">
    <property type="nucleotide sequence ID" value="NZ_VTWT01000004.1"/>
</dbReference>
<feature type="transmembrane region" description="Helical" evidence="1">
    <location>
        <begin position="30"/>
        <end position="49"/>
    </location>
</feature>
<evidence type="ECO:0000313" key="2">
    <source>
        <dbReference type="EMBL" id="KAA9338806.1"/>
    </source>
</evidence>
<gene>
    <name evidence="2" type="ORF">F0P94_08395</name>
</gene>
<protein>
    <submittedName>
        <fullName evidence="2">Uncharacterized protein</fullName>
    </submittedName>
</protein>
<accession>A0A5N1IZC0</accession>
<dbReference type="Proteomes" id="UP000326570">
    <property type="component" value="Unassembled WGS sequence"/>
</dbReference>
<sequence length="68" mass="7948">MENVVFDINPADLQFEGTLKETSGFSGMKGAFILIILLVVIGFLFWYFLKEPVYEESQNRFEKLRRVL</sequence>
<evidence type="ECO:0000313" key="3">
    <source>
        <dbReference type="Proteomes" id="UP000326570"/>
    </source>
</evidence>
<dbReference type="AlphaFoldDB" id="A0A5N1IZC0"/>
<keyword evidence="1" id="KW-0472">Membrane</keyword>
<name>A0A5N1IZC0_9BACT</name>
<keyword evidence="3" id="KW-1185">Reference proteome</keyword>
<keyword evidence="1" id="KW-0812">Transmembrane</keyword>
<keyword evidence="1" id="KW-1133">Transmembrane helix</keyword>
<comment type="caution">
    <text evidence="2">The sequence shown here is derived from an EMBL/GenBank/DDBJ whole genome shotgun (WGS) entry which is preliminary data.</text>
</comment>
<proteinExistence type="predicted"/>
<organism evidence="2 3">
    <name type="scientific">Adhaeribacter soli</name>
    <dbReference type="NCBI Taxonomy" id="2607655"/>
    <lineage>
        <taxon>Bacteria</taxon>
        <taxon>Pseudomonadati</taxon>
        <taxon>Bacteroidota</taxon>
        <taxon>Cytophagia</taxon>
        <taxon>Cytophagales</taxon>
        <taxon>Hymenobacteraceae</taxon>
        <taxon>Adhaeribacter</taxon>
    </lineage>
</organism>
<reference evidence="2 3" key="1">
    <citation type="submission" date="2019-09" db="EMBL/GenBank/DDBJ databases">
        <title>Genome sequence of Adhaeribacter sp. M2.</title>
        <authorList>
            <person name="Srinivasan S."/>
        </authorList>
    </citation>
    <scope>NUCLEOTIDE SEQUENCE [LARGE SCALE GENOMIC DNA]</scope>
    <source>
        <strain evidence="2 3">M2</strain>
    </source>
</reference>
<evidence type="ECO:0000256" key="1">
    <source>
        <dbReference type="SAM" id="Phobius"/>
    </source>
</evidence>